<dbReference type="Proteomes" id="UP000095706">
    <property type="component" value="Unassembled WGS sequence"/>
</dbReference>
<feature type="transmembrane region" description="Helical" evidence="7">
    <location>
        <begin position="147"/>
        <end position="169"/>
    </location>
</feature>
<evidence type="ECO:0000256" key="6">
    <source>
        <dbReference type="ARBA" id="ARBA00023136"/>
    </source>
</evidence>
<feature type="transmembrane region" description="Helical" evidence="7">
    <location>
        <begin position="115"/>
        <end position="135"/>
    </location>
</feature>
<dbReference type="Pfam" id="PF00860">
    <property type="entry name" value="Xan_ur_permease"/>
    <property type="match status" value="1"/>
</dbReference>
<evidence type="ECO:0000256" key="5">
    <source>
        <dbReference type="ARBA" id="ARBA00022989"/>
    </source>
</evidence>
<organism evidence="8 9">
    <name type="scientific">Fusicatenibacter saccharivorans</name>
    <dbReference type="NCBI Taxonomy" id="1150298"/>
    <lineage>
        <taxon>Bacteria</taxon>
        <taxon>Bacillati</taxon>
        <taxon>Bacillota</taxon>
        <taxon>Clostridia</taxon>
        <taxon>Lachnospirales</taxon>
        <taxon>Lachnospiraceae</taxon>
        <taxon>Fusicatenibacter</taxon>
    </lineage>
</organism>
<dbReference type="GO" id="GO:0015205">
    <property type="term" value="F:nucleobase transmembrane transporter activity"/>
    <property type="evidence" value="ECO:0007669"/>
    <property type="project" value="UniProtKB-ARBA"/>
</dbReference>
<name>A0A174C5C4_9FIRM</name>
<feature type="transmembrane region" description="Helical" evidence="7">
    <location>
        <begin position="421"/>
        <end position="439"/>
    </location>
</feature>
<evidence type="ECO:0000256" key="2">
    <source>
        <dbReference type="ARBA" id="ARBA00008821"/>
    </source>
</evidence>
<evidence type="ECO:0000256" key="7">
    <source>
        <dbReference type="SAM" id="Phobius"/>
    </source>
</evidence>
<feature type="transmembrane region" description="Helical" evidence="7">
    <location>
        <begin position="199"/>
        <end position="221"/>
    </location>
</feature>
<keyword evidence="6 7" id="KW-0472">Membrane</keyword>
<dbReference type="NCBIfam" id="TIGR00801">
    <property type="entry name" value="ncs2"/>
    <property type="match status" value="1"/>
</dbReference>
<dbReference type="InterPro" id="IPR006043">
    <property type="entry name" value="NCS2"/>
</dbReference>
<keyword evidence="4 7" id="KW-0812">Transmembrane</keyword>
<evidence type="ECO:0000256" key="1">
    <source>
        <dbReference type="ARBA" id="ARBA00004141"/>
    </source>
</evidence>
<feature type="transmembrane region" description="Helical" evidence="7">
    <location>
        <begin position="394"/>
        <end position="415"/>
    </location>
</feature>
<dbReference type="RefSeq" id="WP_055227040.1">
    <property type="nucleotide sequence ID" value="NZ_CYYV01000005.1"/>
</dbReference>
<dbReference type="InterPro" id="IPR006042">
    <property type="entry name" value="Xan_ur_permease"/>
</dbReference>
<gene>
    <name evidence="8" type="primary">pyrP</name>
    <name evidence="8" type="ORF">ERS852406_01207</name>
</gene>
<comment type="similarity">
    <text evidence="2">Belongs to the nucleobase:cation symporter-2 (NCS2) (TC 2.A.40) family.</text>
</comment>
<sequence>MNEFNGVLRDARKLGIPKMLILGLQHMFAMFGATILVPILVNSYFVDACGEGPSRGLTVSVTLFCAGFGTLLFHLCAKFKVPAFLGSSFAFLSGFAAVANLNTGKYASMSVNDKAAYACGGIVVAGLLYLIFALIIRMVGVKRVMRYLPPVVTGPVIICIGLSLAGSAINNASTNWFLALVALAVIIIFNIWGKGMFKIIPILMGVVIAYAVAVVLNALGIKNPDGSVIINFAPVAQAGIVGLPPLQLCKFDLTSIMIMAPIAIATMMEHVGDMSAISATVGENFLSDPGLHRTLLGDGLATAMAGFIGGPANTTYGENTGVLELSRVHDPRVIRIAAVFAIIVSFIPKVSALISTMPSSIIGGVSFMLYGMISAIGVRNVVENKVDLTKSRNLIIAGVIFVCGLGFSNGLSFTIGGTTVTLNALAIAAIAGILLNMILPGNDYEFGVNESGDENRGIHA</sequence>
<dbReference type="GO" id="GO:0005886">
    <property type="term" value="C:plasma membrane"/>
    <property type="evidence" value="ECO:0007669"/>
    <property type="project" value="UniProtKB-ARBA"/>
</dbReference>
<feature type="transmembrane region" description="Helical" evidence="7">
    <location>
        <begin position="227"/>
        <end position="249"/>
    </location>
</feature>
<feature type="transmembrane region" description="Helical" evidence="7">
    <location>
        <begin position="333"/>
        <end position="354"/>
    </location>
</feature>
<feature type="transmembrane region" description="Helical" evidence="7">
    <location>
        <begin position="360"/>
        <end position="382"/>
    </location>
</feature>
<dbReference type="PANTHER" id="PTHR11119">
    <property type="entry name" value="XANTHINE-URACIL / VITAMIN C PERMEASE FAMILY MEMBER"/>
    <property type="match status" value="1"/>
</dbReference>
<feature type="transmembrane region" description="Helical" evidence="7">
    <location>
        <begin position="57"/>
        <end position="76"/>
    </location>
</feature>
<protein>
    <submittedName>
        <fullName evidence="8">Uracil transporter</fullName>
    </submittedName>
</protein>
<feature type="transmembrane region" description="Helical" evidence="7">
    <location>
        <begin position="175"/>
        <end position="192"/>
    </location>
</feature>
<keyword evidence="5 7" id="KW-1133">Transmembrane helix</keyword>
<evidence type="ECO:0000313" key="9">
    <source>
        <dbReference type="Proteomes" id="UP000095706"/>
    </source>
</evidence>
<keyword evidence="3" id="KW-0813">Transport</keyword>
<reference evidence="8 9" key="1">
    <citation type="submission" date="2015-09" db="EMBL/GenBank/DDBJ databases">
        <authorList>
            <consortium name="Pathogen Informatics"/>
        </authorList>
    </citation>
    <scope>NUCLEOTIDE SEQUENCE [LARGE SCALE GENOMIC DNA]</scope>
    <source>
        <strain evidence="8 9">2789STDY5608849</strain>
    </source>
</reference>
<dbReference type="AlphaFoldDB" id="A0A174C5C4"/>
<feature type="transmembrane region" description="Helical" evidence="7">
    <location>
        <begin position="83"/>
        <end position="103"/>
    </location>
</feature>
<accession>A0A174C5C4</accession>
<evidence type="ECO:0000256" key="4">
    <source>
        <dbReference type="ARBA" id="ARBA00022692"/>
    </source>
</evidence>
<evidence type="ECO:0000313" key="8">
    <source>
        <dbReference type="EMBL" id="CUO06906.1"/>
    </source>
</evidence>
<comment type="subcellular location">
    <subcellularLocation>
        <location evidence="1">Membrane</location>
        <topology evidence="1">Multi-pass membrane protein</topology>
    </subcellularLocation>
</comment>
<evidence type="ECO:0000256" key="3">
    <source>
        <dbReference type="ARBA" id="ARBA00022448"/>
    </source>
</evidence>
<dbReference type="EMBL" id="CYYV01000005">
    <property type="protein sequence ID" value="CUO06906.1"/>
    <property type="molecule type" value="Genomic_DNA"/>
</dbReference>
<proteinExistence type="inferred from homology"/>
<feature type="transmembrane region" description="Helical" evidence="7">
    <location>
        <begin position="20"/>
        <end position="45"/>
    </location>
</feature>